<reference evidence="2" key="1">
    <citation type="submission" date="2016-10" db="EMBL/GenBank/DDBJ databases">
        <authorList>
            <person name="Varghese N."/>
            <person name="Submissions S."/>
        </authorList>
    </citation>
    <scope>NUCLEOTIDE SEQUENCE [LARGE SCALE GENOMIC DNA]</scope>
    <source>
        <strain evidence="2">DSM 23515</strain>
    </source>
</reference>
<dbReference type="Proteomes" id="UP000199116">
    <property type="component" value="Unassembled WGS sequence"/>
</dbReference>
<proteinExistence type="predicted"/>
<accession>A0A1I2MWW9</accession>
<gene>
    <name evidence="1" type="ORF">SAMN04488033_11658</name>
</gene>
<dbReference type="AlphaFoldDB" id="A0A1I2MWW9"/>
<dbReference type="RefSeq" id="WP_093305174.1">
    <property type="nucleotide sequence ID" value="NZ_FOOH01000016.1"/>
</dbReference>
<evidence type="ECO:0000313" key="2">
    <source>
        <dbReference type="Proteomes" id="UP000199116"/>
    </source>
</evidence>
<name>A0A1I2MWW9_9FLAO</name>
<protein>
    <submittedName>
        <fullName evidence="1">Uncharacterized protein</fullName>
    </submittedName>
</protein>
<evidence type="ECO:0000313" key="1">
    <source>
        <dbReference type="EMBL" id="SFF95608.1"/>
    </source>
</evidence>
<keyword evidence="2" id="KW-1185">Reference proteome</keyword>
<sequence length="507" mass="57007">MSLKTWLRDLIGLDTIEKNVLDSQKRILDQYTSITSEIEKLKDQSTENKIRYLQPSKEEAGEIKNSENPQLPLARSFSIDNKKKDTAVTFTLKENDLVASDWLELNTTAGQKSNWSNILSSAAGLGGLTGATIQSSSGLYTTTATASQLSALKDGVGTAVRVEGKIVEHIPFHSAGPSAFTPLIVFQMASMVTGQYYFNNLSDQLNKVLDKLSSLERLHHIERESKLKYAFSSLKKYADRRYFVLEDFVHLDHISYDLKTIREEYVISSIEKMQEINKLVSAVSSNKENDEIILAEEANFLEKGKHLFNKGMSGIKNSKAVNVLHSGLDGAGNLLRSSQTKVETINQKIEELGLLYALKLAITAEELYQMTQLIKLKMNMSVTNMDEDRIGKIEELKAEIENFKRKNLIHKSLKDAVLEFNQKLDNRYTELKQQSILAKSDIDSLINNSKNSFDSFFEICDSSYQNLETMNSQILTGFKAENEILLDNRGTEPKLFIKKPVSAKGTA</sequence>
<dbReference type="EMBL" id="FOOH01000016">
    <property type="protein sequence ID" value="SFF95608.1"/>
    <property type="molecule type" value="Genomic_DNA"/>
</dbReference>
<organism evidence="1 2">
    <name type="scientific">Salegentibacter agarivorans</name>
    <dbReference type="NCBI Taxonomy" id="345907"/>
    <lineage>
        <taxon>Bacteria</taxon>
        <taxon>Pseudomonadati</taxon>
        <taxon>Bacteroidota</taxon>
        <taxon>Flavobacteriia</taxon>
        <taxon>Flavobacteriales</taxon>
        <taxon>Flavobacteriaceae</taxon>
        <taxon>Salegentibacter</taxon>
    </lineage>
</organism>